<dbReference type="AlphaFoldDB" id="A0A9P1MA26"/>
<protein>
    <recommendedName>
        <fullName evidence="7">Ankyrin repeat protein</fullName>
    </recommendedName>
</protein>
<feature type="repeat" description="ANK" evidence="3">
    <location>
        <begin position="429"/>
        <end position="461"/>
    </location>
</feature>
<dbReference type="PANTHER" id="PTHR24198">
    <property type="entry name" value="ANKYRIN REPEAT AND PROTEIN KINASE DOMAIN-CONTAINING PROTEIN"/>
    <property type="match status" value="1"/>
</dbReference>
<feature type="repeat" description="ANK" evidence="3">
    <location>
        <begin position="244"/>
        <end position="276"/>
    </location>
</feature>
<organism evidence="5 6">
    <name type="scientific">Parascedosporium putredinis</name>
    <dbReference type="NCBI Taxonomy" id="1442378"/>
    <lineage>
        <taxon>Eukaryota</taxon>
        <taxon>Fungi</taxon>
        <taxon>Dikarya</taxon>
        <taxon>Ascomycota</taxon>
        <taxon>Pezizomycotina</taxon>
        <taxon>Sordariomycetes</taxon>
        <taxon>Hypocreomycetidae</taxon>
        <taxon>Microascales</taxon>
        <taxon>Microascaceae</taxon>
        <taxon>Parascedosporium</taxon>
    </lineage>
</organism>
<feature type="compositionally biased region" description="Polar residues" evidence="4">
    <location>
        <begin position="600"/>
        <end position="615"/>
    </location>
</feature>
<keyword evidence="2 3" id="KW-0040">ANK repeat</keyword>
<feature type="repeat" description="ANK" evidence="3">
    <location>
        <begin position="396"/>
        <end position="428"/>
    </location>
</feature>
<dbReference type="Pfam" id="PF12796">
    <property type="entry name" value="Ank_2"/>
    <property type="match status" value="4"/>
</dbReference>
<evidence type="ECO:0000256" key="3">
    <source>
        <dbReference type="PROSITE-ProRule" id="PRU00023"/>
    </source>
</evidence>
<dbReference type="SMART" id="SM00248">
    <property type="entry name" value="ANK"/>
    <property type="match status" value="12"/>
</dbReference>
<feature type="repeat" description="ANK" evidence="3">
    <location>
        <begin position="345"/>
        <end position="377"/>
    </location>
</feature>
<feature type="repeat" description="ANK" evidence="3">
    <location>
        <begin position="102"/>
        <end position="134"/>
    </location>
</feature>
<comment type="caution">
    <text evidence="5">The sequence shown here is derived from an EMBL/GenBank/DDBJ whole genome shotgun (WGS) entry which is preliminary data.</text>
</comment>
<feature type="repeat" description="ANK" evidence="3">
    <location>
        <begin position="46"/>
        <end position="78"/>
    </location>
</feature>
<dbReference type="Proteomes" id="UP000838763">
    <property type="component" value="Unassembled WGS sequence"/>
</dbReference>
<dbReference type="OrthoDB" id="341259at2759"/>
<proteinExistence type="predicted"/>
<feature type="repeat" description="ANK" evidence="3">
    <location>
        <begin position="311"/>
        <end position="343"/>
    </location>
</feature>
<evidence type="ECO:0000256" key="4">
    <source>
        <dbReference type="SAM" id="MobiDB-lite"/>
    </source>
</evidence>
<evidence type="ECO:0000313" key="6">
    <source>
        <dbReference type="Proteomes" id="UP000838763"/>
    </source>
</evidence>
<feature type="repeat" description="ANK" evidence="3">
    <location>
        <begin position="278"/>
        <end position="310"/>
    </location>
</feature>
<dbReference type="Gene3D" id="1.25.40.20">
    <property type="entry name" value="Ankyrin repeat-containing domain"/>
    <property type="match status" value="4"/>
</dbReference>
<dbReference type="InterPro" id="IPR036770">
    <property type="entry name" value="Ankyrin_rpt-contain_sf"/>
</dbReference>
<keyword evidence="6" id="KW-1185">Reference proteome</keyword>
<evidence type="ECO:0000256" key="2">
    <source>
        <dbReference type="ARBA" id="ARBA00023043"/>
    </source>
</evidence>
<dbReference type="PROSITE" id="PS50297">
    <property type="entry name" value="ANK_REP_REGION"/>
    <property type="match status" value="8"/>
</dbReference>
<reference evidence="5" key="1">
    <citation type="submission" date="2022-11" db="EMBL/GenBank/DDBJ databases">
        <authorList>
            <person name="Scott C."/>
            <person name="Bruce N."/>
        </authorList>
    </citation>
    <scope>NUCLEOTIDE SEQUENCE</scope>
</reference>
<keyword evidence="1" id="KW-0677">Repeat</keyword>
<evidence type="ECO:0000256" key="1">
    <source>
        <dbReference type="ARBA" id="ARBA00022737"/>
    </source>
</evidence>
<evidence type="ECO:0000313" key="5">
    <source>
        <dbReference type="EMBL" id="CAI4215799.1"/>
    </source>
</evidence>
<evidence type="ECO:0008006" key="7">
    <source>
        <dbReference type="Google" id="ProtNLM"/>
    </source>
</evidence>
<dbReference type="Pfam" id="PF00023">
    <property type="entry name" value="Ank"/>
    <property type="match status" value="1"/>
</dbReference>
<dbReference type="InterPro" id="IPR002110">
    <property type="entry name" value="Ankyrin_rpt"/>
</dbReference>
<sequence length="988" mass="110448">MGADHTTAEVAGLDQQLIAAVRRNKPEEVVKLLEAGADINAVDEKHRQTPISLAAENGYFELLRTLYDRGADLECSDEDGWSPMWTVPDKGVTKAIDLGDDEGQTPLMLATKRGRDDNVQVLLEAGAEHSLLDNTRYSALCHASAIGHMAIIRRLFDHSRLNSRGAGIAQGFPPTNSGLALLTFIMAVAGNDDEWQSFGENAKLNFRLPDDDGHYAIHLAAKYGSAMGVERLAAVGSMNERDLSGNTPLVLASQTGQLAVVEFLLTKGADTNISDNEYGETPLMWAAENGHVEVVRVLCSKGDTDAAQSSEECSALHFALKMGRSTCADALIEAGADLDIAEGHYGQSCLSWAAENGHLETVRFLIKAGAKMHSVEPCGKAPIQKDGLDVNLQDSQGRTPLSWAAQHGNVDCVQVLLDKGVAPDTPDKKRRTPLSWAAEHGNVDCVQVLLDKGVAPDTPDEKCRTPLSWAAEKGQVGPIPHLTDIDGGTRKDVVRDPEADDKLPSQGLTKYHQILERLKFPGSICVPERDKTKRDITPKRVPLGFLLSERPTYSLEKLERMRWVEPTPRKTRSWHKQNQDLNVAQGDAAPEDDGKGTRETAATQFRQQDEQQVNELPNDRDSHGRRSGMVLFKLYWRYLEEDHPLHPRRTLDQFYYHTLSDTKERDQDQTCVRYFNKKKGDLEGQTFELRRVLTMVDQLWMWILPACGTAPPTVITAFPQRSDRMACKDPKRMPALVSNIVDILRDILRGPLPCPSVEELTEIIATECSRIYFDTMSNRHELTQFLQIYTTSIGDITEGETRRFRKFQKSIRDLKEFEEAKHAKAAFYGSKPEPPEMSMDIEEDIEDLRKIKDIRDELNILLSSALPKRDGTDRQGKTIMYFTLPLSFMSSFLTIEIDEFPRSEGGNLKLGFVLTVVQCQYSLSYPRCSKFARDDKRTRISTRRAMQLIFQNFEARLFEFSTSCDALNDTTFGARLSAFIAGITILKT</sequence>
<dbReference type="PRINTS" id="PR01415">
    <property type="entry name" value="ANKYRIN"/>
</dbReference>
<dbReference type="PROSITE" id="PS50088">
    <property type="entry name" value="ANK_REPEAT"/>
    <property type="match status" value="8"/>
</dbReference>
<dbReference type="PANTHER" id="PTHR24198:SF165">
    <property type="entry name" value="ANKYRIN REPEAT-CONTAINING PROTEIN-RELATED"/>
    <property type="match status" value="1"/>
</dbReference>
<dbReference type="EMBL" id="CALLCH030000013">
    <property type="protein sequence ID" value="CAI4215799.1"/>
    <property type="molecule type" value="Genomic_DNA"/>
</dbReference>
<dbReference type="SUPFAM" id="SSF48403">
    <property type="entry name" value="Ankyrin repeat"/>
    <property type="match status" value="2"/>
</dbReference>
<accession>A0A9P1MA26</accession>
<gene>
    <name evidence="5" type="ORF">PPNO1_LOCUS5475</name>
</gene>
<name>A0A9P1MA26_9PEZI</name>
<feature type="region of interest" description="Disordered" evidence="4">
    <location>
        <begin position="566"/>
        <end position="624"/>
    </location>
</feature>